<protein>
    <submittedName>
        <fullName evidence="2">Uncharacterized protein</fullName>
    </submittedName>
</protein>
<reference evidence="2 3" key="1">
    <citation type="journal article" date="2018" name="Front. Microbiol.">
        <title>Genome-Wide Analysis of Corynespora cassiicola Leaf Fall Disease Putative Effectors.</title>
        <authorList>
            <person name="Lopez D."/>
            <person name="Ribeiro S."/>
            <person name="Label P."/>
            <person name="Fumanal B."/>
            <person name="Venisse J.S."/>
            <person name="Kohler A."/>
            <person name="de Oliveira R.R."/>
            <person name="Labutti K."/>
            <person name="Lipzen A."/>
            <person name="Lail K."/>
            <person name="Bauer D."/>
            <person name="Ohm R.A."/>
            <person name="Barry K.W."/>
            <person name="Spatafora J."/>
            <person name="Grigoriev I.V."/>
            <person name="Martin F.M."/>
            <person name="Pujade-Renaud V."/>
        </authorList>
    </citation>
    <scope>NUCLEOTIDE SEQUENCE [LARGE SCALE GENOMIC DNA]</scope>
    <source>
        <strain evidence="2 3">Philippines</strain>
    </source>
</reference>
<dbReference type="STRING" id="1448308.A0A2T2NKB9"/>
<name>A0A2T2NKB9_CORCC</name>
<feature type="compositionally biased region" description="Polar residues" evidence="1">
    <location>
        <begin position="1"/>
        <end position="11"/>
    </location>
</feature>
<feature type="region of interest" description="Disordered" evidence="1">
    <location>
        <begin position="30"/>
        <end position="77"/>
    </location>
</feature>
<feature type="region of interest" description="Disordered" evidence="1">
    <location>
        <begin position="1"/>
        <end position="20"/>
    </location>
</feature>
<dbReference type="EMBL" id="KZ678136">
    <property type="protein sequence ID" value="PSN65840.1"/>
    <property type="molecule type" value="Genomic_DNA"/>
</dbReference>
<feature type="compositionally biased region" description="Basic and acidic residues" evidence="1">
    <location>
        <begin position="740"/>
        <end position="753"/>
    </location>
</feature>
<proteinExistence type="predicted"/>
<dbReference type="OrthoDB" id="439943at2759"/>
<keyword evidence="3" id="KW-1185">Reference proteome</keyword>
<dbReference type="Proteomes" id="UP000240883">
    <property type="component" value="Unassembled WGS sequence"/>
</dbReference>
<dbReference type="AlphaFoldDB" id="A0A2T2NKB9"/>
<feature type="compositionally biased region" description="Basic residues" evidence="1">
    <location>
        <begin position="754"/>
        <end position="770"/>
    </location>
</feature>
<evidence type="ECO:0000313" key="3">
    <source>
        <dbReference type="Proteomes" id="UP000240883"/>
    </source>
</evidence>
<organism evidence="2 3">
    <name type="scientific">Corynespora cassiicola Philippines</name>
    <dbReference type="NCBI Taxonomy" id="1448308"/>
    <lineage>
        <taxon>Eukaryota</taxon>
        <taxon>Fungi</taxon>
        <taxon>Dikarya</taxon>
        <taxon>Ascomycota</taxon>
        <taxon>Pezizomycotina</taxon>
        <taxon>Dothideomycetes</taxon>
        <taxon>Pleosporomycetidae</taxon>
        <taxon>Pleosporales</taxon>
        <taxon>Corynesporascaceae</taxon>
        <taxon>Corynespora</taxon>
    </lineage>
</organism>
<feature type="region of interest" description="Disordered" evidence="1">
    <location>
        <begin position="740"/>
        <end position="770"/>
    </location>
</feature>
<sequence length="770" mass="85114">MPASSPESSQELDYPPVRVDRSLSSLDLNTLIMRSNPRRPADEQGPSLEDSTYEILGDSVYSVSDDEGHTESLASTDVATPDDVAALSDDDTFDDDEYANDASQHFARYAEPAEDALDAHHVAGPDDSTITETTHMEDSESSRLMRLEEISSDGDEHVVEAWGLVKGFDESHELPAVLQCYGCPDIRLTVRAALSQHFMPATGSFRILYVGSYPDWAEKEISSHIGKALDAPPGSSRYIQVGGQMEQYGPVMDIDHCTALDVHKEAGKPPQVLATLDDGTQFAFGPGRTTKTRGATPLPDLVIFCHPSPSSSFEEIKNLKVARIVLRTQQIPCLDIALTRPFGSYLNVSSYPGSLRLCVEGRQNQKSDYELQEVLPIDHYELVHMDPSQLNRHLAFIRSRYANSRSRTQGWAPSNIIPRFFKEAGLTAAAWLSPLSMMLPVLGLSVIITGYLLMTAHDPLLTNSSADANVESAVSSIYVPRASITSSPLPPMSAAPAMPIISTPRDLTVVPSQEQAPDSRRGRTRDDKLGAFEIQTTGDYQFVLSPSKKLVDGKKKPQLKIQVIRDAQAVPIRYVRTLSGVYIVDLEQEHSVGDFNVSIATHSKPLLRQSFQIQLGHNRSKLAQLISTLKHDVALVQGNLKNISSAVSGGLHEGLSRWRDGSFELDGYYPTIYGRFERVTEKAMEEIGHQLHAGSAYLEQFRGNTWQRLRTATAPVRTSPQLLWMRKHALRARHVLEDKIGGPKEEPVQEPKYKPKYKSGKGRFFKARGG</sequence>
<accession>A0A2T2NKB9</accession>
<evidence type="ECO:0000256" key="1">
    <source>
        <dbReference type="SAM" id="MobiDB-lite"/>
    </source>
</evidence>
<gene>
    <name evidence="2" type="ORF">BS50DRAFT_574345</name>
</gene>
<evidence type="ECO:0000313" key="2">
    <source>
        <dbReference type="EMBL" id="PSN65840.1"/>
    </source>
</evidence>